<dbReference type="Pfam" id="PF01738">
    <property type="entry name" value="DLH"/>
    <property type="match status" value="1"/>
</dbReference>
<dbReference type="SUPFAM" id="SSF53474">
    <property type="entry name" value="alpha/beta-Hydrolases"/>
    <property type="match status" value="1"/>
</dbReference>
<keyword evidence="2" id="KW-0378">Hydrolase</keyword>
<dbReference type="PANTHER" id="PTHR17630">
    <property type="entry name" value="DIENELACTONE HYDROLASE"/>
    <property type="match status" value="1"/>
</dbReference>
<dbReference type="InterPro" id="IPR002925">
    <property type="entry name" value="Dienelactn_hydro"/>
</dbReference>
<dbReference type="Gene3D" id="3.40.50.1820">
    <property type="entry name" value="alpha/beta hydrolase"/>
    <property type="match status" value="1"/>
</dbReference>
<organism evidence="2 3">
    <name type="scientific">Lentinula aciculospora</name>
    <dbReference type="NCBI Taxonomy" id="153920"/>
    <lineage>
        <taxon>Eukaryota</taxon>
        <taxon>Fungi</taxon>
        <taxon>Dikarya</taxon>
        <taxon>Basidiomycota</taxon>
        <taxon>Agaricomycotina</taxon>
        <taxon>Agaricomycetes</taxon>
        <taxon>Agaricomycetidae</taxon>
        <taxon>Agaricales</taxon>
        <taxon>Marasmiineae</taxon>
        <taxon>Omphalotaceae</taxon>
        <taxon>Lentinula</taxon>
    </lineage>
</organism>
<evidence type="ECO:0000313" key="3">
    <source>
        <dbReference type="Proteomes" id="UP001150266"/>
    </source>
</evidence>
<evidence type="ECO:0000313" key="2">
    <source>
        <dbReference type="EMBL" id="KAJ4490760.1"/>
    </source>
</evidence>
<protein>
    <submittedName>
        <fullName evidence="2">Alpha/Beta hydrolase protein</fullName>
    </submittedName>
</protein>
<dbReference type="InterPro" id="IPR029058">
    <property type="entry name" value="AB_hydrolase_fold"/>
</dbReference>
<comment type="caution">
    <text evidence="2">The sequence shown here is derived from an EMBL/GenBank/DDBJ whole genome shotgun (WGS) entry which is preliminary data.</text>
</comment>
<dbReference type="AlphaFoldDB" id="A0A9W9AWJ3"/>
<dbReference type="GO" id="GO:0016787">
    <property type="term" value="F:hydrolase activity"/>
    <property type="evidence" value="ECO:0007669"/>
    <property type="project" value="UniProtKB-KW"/>
</dbReference>
<proteinExistence type="predicted"/>
<gene>
    <name evidence="2" type="ORF">J3R30DRAFT_3424888</name>
</gene>
<dbReference type="Proteomes" id="UP001150266">
    <property type="component" value="Unassembled WGS sequence"/>
</dbReference>
<keyword evidence="3" id="KW-1185">Reference proteome</keyword>
<reference evidence="2" key="1">
    <citation type="submission" date="2022-08" db="EMBL/GenBank/DDBJ databases">
        <title>A Global Phylogenomic Analysis of the Shiitake Genus Lentinula.</title>
        <authorList>
            <consortium name="DOE Joint Genome Institute"/>
            <person name="Sierra-Patev S."/>
            <person name="Min B."/>
            <person name="Naranjo-Ortiz M."/>
            <person name="Looney B."/>
            <person name="Konkel Z."/>
            <person name="Slot J.C."/>
            <person name="Sakamoto Y."/>
            <person name="Steenwyk J.L."/>
            <person name="Rokas A."/>
            <person name="Carro J."/>
            <person name="Camarero S."/>
            <person name="Ferreira P."/>
            <person name="Molpeceres G."/>
            <person name="Ruiz-Duenas F.J."/>
            <person name="Serrano A."/>
            <person name="Henrissat B."/>
            <person name="Drula E."/>
            <person name="Hughes K.W."/>
            <person name="Mata J.L."/>
            <person name="Ishikawa N.K."/>
            <person name="Vargas-Isla R."/>
            <person name="Ushijima S."/>
            <person name="Smith C.A."/>
            <person name="Ahrendt S."/>
            <person name="Andreopoulos W."/>
            <person name="He G."/>
            <person name="Labutti K."/>
            <person name="Lipzen A."/>
            <person name="Ng V."/>
            <person name="Riley R."/>
            <person name="Sandor L."/>
            <person name="Barry K."/>
            <person name="Martinez A.T."/>
            <person name="Xiao Y."/>
            <person name="Gibbons J.G."/>
            <person name="Terashima K."/>
            <person name="Grigoriev I.V."/>
            <person name="Hibbett D.S."/>
        </authorList>
    </citation>
    <scope>NUCLEOTIDE SEQUENCE</scope>
    <source>
        <strain evidence="2">JLM2183</strain>
    </source>
</reference>
<accession>A0A9W9AWJ3</accession>
<dbReference type="OrthoDB" id="17560at2759"/>
<name>A0A9W9AWJ3_9AGAR</name>
<evidence type="ECO:0000259" key="1">
    <source>
        <dbReference type="Pfam" id="PF01738"/>
    </source>
</evidence>
<dbReference type="PANTHER" id="PTHR17630:SF44">
    <property type="entry name" value="PROTEIN AIM2"/>
    <property type="match status" value="1"/>
</dbReference>
<dbReference type="EMBL" id="JAOTPV010000001">
    <property type="protein sequence ID" value="KAJ4490760.1"/>
    <property type="molecule type" value="Genomic_DNA"/>
</dbReference>
<sequence length="253" mass="28194">MGSSFCDDCFKGVIHEGESKGAWESIGSLNCYVGTPSKNYDQSRAILYLPDAFGMQLINNQLIVDSFADNGFLTIGVDYFDGDPFPENALDPGSQITFDRDAWIAKHGYDQSRPLIDKVYEALKEKGVARFGAVGYCYGAIITFPLAIENKLNAAVVSHPSRITPERLQEYFNSSKAPLLINSCEFDNAFPPEVCEKSDEIFGEDRFGPGYKRVHWEGCKHGFAVRGDMSDPKVKAGKDGAFKETVEWFLKYM</sequence>
<feature type="domain" description="Dienelactone hydrolase" evidence="1">
    <location>
        <begin position="30"/>
        <end position="252"/>
    </location>
</feature>